<proteinExistence type="predicted"/>
<dbReference type="AlphaFoldDB" id="A0A2N1M6P7"/>
<reference evidence="1 2" key="2">
    <citation type="submission" date="2017-10" db="EMBL/GenBank/DDBJ databases">
        <title>Extensive intraspecific genome diversity in a model arbuscular mycorrhizal fungus.</title>
        <authorList>
            <person name="Chen E.C.H."/>
            <person name="Morin E."/>
            <person name="Baudet D."/>
            <person name="Noel J."/>
            <person name="Ndikumana S."/>
            <person name="Charron P."/>
            <person name="St-Onge C."/>
            <person name="Giorgi J."/>
            <person name="Grigoriev I.V."/>
            <person name="Roux C."/>
            <person name="Martin F.M."/>
            <person name="Corradi N."/>
        </authorList>
    </citation>
    <scope>NUCLEOTIDE SEQUENCE [LARGE SCALE GENOMIC DNA]</scope>
    <source>
        <strain evidence="1 2">C2</strain>
    </source>
</reference>
<dbReference type="VEuPathDB" id="FungiDB:FUN_018169"/>
<sequence>MLVKSANNFTEPNIAFNDDVEYEDLENGDIANNQSKQCKIKINTSQDCKNLILKVKNALYESNIIRSFLFFIFPELHNDIHLKLRSIYNEMKLEYSKQEKDGHEEYQFC</sequence>
<organism evidence="1 2">
    <name type="scientific">Rhizophagus irregularis</name>
    <dbReference type="NCBI Taxonomy" id="588596"/>
    <lineage>
        <taxon>Eukaryota</taxon>
        <taxon>Fungi</taxon>
        <taxon>Fungi incertae sedis</taxon>
        <taxon>Mucoromycota</taxon>
        <taxon>Glomeromycotina</taxon>
        <taxon>Glomeromycetes</taxon>
        <taxon>Glomerales</taxon>
        <taxon>Glomeraceae</taxon>
        <taxon>Rhizophagus</taxon>
    </lineage>
</organism>
<name>A0A2N1M6P7_9GLOM</name>
<dbReference type="EMBL" id="LLXL01004513">
    <property type="protein sequence ID" value="PKK57313.1"/>
    <property type="molecule type" value="Genomic_DNA"/>
</dbReference>
<dbReference type="VEuPathDB" id="FungiDB:RhiirA1_450879"/>
<accession>A0A2N1M6P7</accession>
<gene>
    <name evidence="1" type="ORF">RhiirC2_798270</name>
</gene>
<comment type="caution">
    <text evidence="1">The sequence shown here is derived from an EMBL/GenBank/DDBJ whole genome shotgun (WGS) entry which is preliminary data.</text>
</comment>
<reference evidence="1 2" key="1">
    <citation type="submission" date="2016-04" db="EMBL/GenBank/DDBJ databases">
        <title>Genome analyses suggest a sexual origin of heterokaryosis in a supposedly ancient asexual fungus.</title>
        <authorList>
            <person name="Ropars J."/>
            <person name="Sedzielewska K."/>
            <person name="Noel J."/>
            <person name="Charron P."/>
            <person name="Farinelli L."/>
            <person name="Marton T."/>
            <person name="Kruger M."/>
            <person name="Pelin A."/>
            <person name="Brachmann A."/>
            <person name="Corradi N."/>
        </authorList>
    </citation>
    <scope>NUCLEOTIDE SEQUENCE [LARGE SCALE GENOMIC DNA]</scope>
    <source>
        <strain evidence="1 2">C2</strain>
    </source>
</reference>
<evidence type="ECO:0000313" key="2">
    <source>
        <dbReference type="Proteomes" id="UP000233469"/>
    </source>
</evidence>
<dbReference type="Proteomes" id="UP000233469">
    <property type="component" value="Unassembled WGS sequence"/>
</dbReference>
<protein>
    <submittedName>
        <fullName evidence="1">Uncharacterized protein</fullName>
    </submittedName>
</protein>
<evidence type="ECO:0000313" key="1">
    <source>
        <dbReference type="EMBL" id="PKK57313.1"/>
    </source>
</evidence>